<comment type="caution">
    <text evidence="2">The sequence shown here is derived from an EMBL/GenBank/DDBJ whole genome shotgun (WGS) entry which is preliminary data.</text>
</comment>
<organism evidence="2 3">
    <name type="scientific">Falsibacillus pallidus</name>
    <dbReference type="NCBI Taxonomy" id="493781"/>
    <lineage>
        <taxon>Bacteria</taxon>
        <taxon>Bacillati</taxon>
        <taxon>Bacillota</taxon>
        <taxon>Bacilli</taxon>
        <taxon>Bacillales</taxon>
        <taxon>Bacillaceae</taxon>
        <taxon>Falsibacillus</taxon>
    </lineage>
</organism>
<dbReference type="RefSeq" id="WP_114743597.1">
    <property type="nucleotide sequence ID" value="NZ_QQAY01000001.1"/>
</dbReference>
<reference evidence="2 3" key="1">
    <citation type="submission" date="2018-07" db="EMBL/GenBank/DDBJ databases">
        <title>Genomic Encyclopedia of Type Strains, Phase IV (KMG-IV): sequencing the most valuable type-strain genomes for metagenomic binning, comparative biology and taxonomic classification.</title>
        <authorList>
            <person name="Goeker M."/>
        </authorList>
    </citation>
    <scope>NUCLEOTIDE SEQUENCE [LARGE SCALE GENOMIC DNA]</scope>
    <source>
        <strain evidence="2 3">DSM 25281</strain>
    </source>
</reference>
<proteinExistence type="predicted"/>
<feature type="transmembrane region" description="Helical" evidence="1">
    <location>
        <begin position="40"/>
        <end position="63"/>
    </location>
</feature>
<keyword evidence="1" id="KW-1133">Transmembrane helix</keyword>
<dbReference type="Pfam" id="PF09512">
    <property type="entry name" value="ThiW"/>
    <property type="match status" value="1"/>
</dbReference>
<name>A0A370GV19_9BACI</name>
<dbReference type="NCBIfam" id="TIGR02359">
    <property type="entry name" value="thiW"/>
    <property type="match status" value="1"/>
</dbReference>
<keyword evidence="1" id="KW-0812">Transmembrane</keyword>
<dbReference type="AlphaFoldDB" id="A0A370GV19"/>
<keyword evidence="1" id="KW-0472">Membrane</keyword>
<feature type="transmembrane region" description="Helical" evidence="1">
    <location>
        <begin position="69"/>
        <end position="89"/>
    </location>
</feature>
<feature type="transmembrane region" description="Helical" evidence="1">
    <location>
        <begin position="96"/>
        <end position="122"/>
    </location>
</feature>
<dbReference type="OrthoDB" id="5516776at2"/>
<evidence type="ECO:0000313" key="3">
    <source>
        <dbReference type="Proteomes" id="UP000255326"/>
    </source>
</evidence>
<feature type="transmembrane region" description="Helical" evidence="1">
    <location>
        <begin position="128"/>
        <end position="153"/>
    </location>
</feature>
<evidence type="ECO:0000256" key="1">
    <source>
        <dbReference type="SAM" id="Phobius"/>
    </source>
</evidence>
<gene>
    <name evidence="2" type="ORF">DFR59_10125</name>
</gene>
<dbReference type="Proteomes" id="UP000255326">
    <property type="component" value="Unassembled WGS sequence"/>
</dbReference>
<evidence type="ECO:0000313" key="2">
    <source>
        <dbReference type="EMBL" id="RDI47371.1"/>
    </source>
</evidence>
<keyword evidence="3" id="KW-1185">Reference proteome</keyword>
<protein>
    <submittedName>
        <fullName evidence="2">Energy coupling factor transporter S component ThiW</fullName>
    </submittedName>
</protein>
<dbReference type="PIRSF" id="PIRSF024534">
    <property type="entry name" value="ThiW"/>
    <property type="match status" value="1"/>
</dbReference>
<dbReference type="EMBL" id="QQAY01000001">
    <property type="protein sequence ID" value="RDI47371.1"/>
    <property type="molecule type" value="Genomic_DNA"/>
</dbReference>
<sequence length="174" mass="18493">MNKTTKIALTGMTAAFGALTGNVFYIPLGAAKAFPIQHLLNVLTGVLLGPWYALAQAFIVSFLRNMMGTGTIFAFPGSMFGALLAGLLFKKSGKITYALLGEAAGTGILGAIVCCPISIWLLGKQAALFGFIPSFLLSSVTGGLIGAFFLRILMRNPILIKRFNLQKGKREFPS</sequence>
<dbReference type="InterPro" id="IPR012652">
    <property type="entry name" value="ThiW"/>
</dbReference>
<feature type="transmembrane region" description="Helical" evidence="1">
    <location>
        <begin position="6"/>
        <end position="28"/>
    </location>
</feature>
<dbReference type="Gene3D" id="1.10.1760.20">
    <property type="match status" value="1"/>
</dbReference>
<accession>A0A370GV19</accession>